<feature type="region of interest" description="Disordered" evidence="1">
    <location>
        <begin position="234"/>
        <end position="254"/>
    </location>
</feature>
<protein>
    <recommendedName>
        <fullName evidence="3">Ig-like domain-containing protein</fullName>
    </recommendedName>
</protein>
<evidence type="ECO:0000256" key="1">
    <source>
        <dbReference type="SAM" id="MobiDB-lite"/>
    </source>
</evidence>
<evidence type="ECO:0000259" key="3">
    <source>
        <dbReference type="PROSITE" id="PS50835"/>
    </source>
</evidence>
<dbReference type="GO" id="GO:0002768">
    <property type="term" value="P:immune response-regulating cell surface receptor signaling pathway"/>
    <property type="evidence" value="ECO:0007669"/>
    <property type="project" value="InterPro"/>
</dbReference>
<dbReference type="SMART" id="SM00409">
    <property type="entry name" value="IG"/>
    <property type="match status" value="1"/>
</dbReference>
<dbReference type="Gene3D" id="2.60.40.10">
    <property type="entry name" value="Immunoglobulins"/>
    <property type="match status" value="1"/>
</dbReference>
<comment type="caution">
    <text evidence="4">The sequence shown here is derived from an EMBL/GenBank/DDBJ whole genome shotgun (WGS) entry which is preliminary data.</text>
</comment>
<proteinExistence type="predicted"/>
<organism evidence="4 5">
    <name type="scientific">Zoarces viviparus</name>
    <name type="common">Viviparous eelpout</name>
    <name type="synonym">Blennius viviparus</name>
    <dbReference type="NCBI Taxonomy" id="48416"/>
    <lineage>
        <taxon>Eukaryota</taxon>
        <taxon>Metazoa</taxon>
        <taxon>Chordata</taxon>
        <taxon>Craniata</taxon>
        <taxon>Vertebrata</taxon>
        <taxon>Euteleostomi</taxon>
        <taxon>Actinopterygii</taxon>
        <taxon>Neopterygii</taxon>
        <taxon>Teleostei</taxon>
        <taxon>Neoteleostei</taxon>
        <taxon>Acanthomorphata</taxon>
        <taxon>Eupercaria</taxon>
        <taxon>Perciformes</taxon>
        <taxon>Cottioidei</taxon>
        <taxon>Zoarcales</taxon>
        <taxon>Zoarcidae</taxon>
        <taxon>Zoarcinae</taxon>
        <taxon>Zoarces</taxon>
    </lineage>
</organism>
<gene>
    <name evidence="4" type="ORF">VZT92_005334</name>
</gene>
<dbReference type="PANTHER" id="PTHR37996:SF1">
    <property type="entry name" value="B- AND T-LYMPHOCYTE ATTENUATOR"/>
    <property type="match status" value="1"/>
</dbReference>
<dbReference type="InterPro" id="IPR036179">
    <property type="entry name" value="Ig-like_dom_sf"/>
</dbReference>
<dbReference type="GO" id="GO:0038023">
    <property type="term" value="F:signaling receptor activity"/>
    <property type="evidence" value="ECO:0007669"/>
    <property type="project" value="InterPro"/>
</dbReference>
<dbReference type="GO" id="GO:0005886">
    <property type="term" value="C:plasma membrane"/>
    <property type="evidence" value="ECO:0007669"/>
    <property type="project" value="InterPro"/>
</dbReference>
<keyword evidence="5" id="KW-1185">Reference proteome</keyword>
<dbReference type="PANTHER" id="PTHR37996">
    <property type="entry name" value="B- AND T-LYMPHOCYTE ATTENUATOR"/>
    <property type="match status" value="1"/>
</dbReference>
<dbReference type="Proteomes" id="UP001488805">
    <property type="component" value="Unassembled WGS sequence"/>
</dbReference>
<evidence type="ECO:0000313" key="5">
    <source>
        <dbReference type="Proteomes" id="UP001488805"/>
    </source>
</evidence>
<dbReference type="InterPro" id="IPR013783">
    <property type="entry name" value="Ig-like_fold"/>
</dbReference>
<sequence>MNTSSLMDGLRYTYLLTLCSFTFVCIYGKGQGSFPCEVELMVWRGTTWKAVPQQPLTVRCPIKHCGEPLNVTWCKLLDTNKCERIHYTENVTIRQNDKRVEGELISYLTFTRISIHDNGLYRCTLKGYKDELISHNINISVSDLNQGVKISDYNADELPSADDEDDDDEDDEDVPWLPDLILCVLVVTLTVLTLLTCYGCKRQLNHTEGQVMQERSTHMIPDPPIILQYTCSPSTAKRPPSQAPPMANTADESQVSDRVVYAVVNHRQTGIPVREQHAETTQK</sequence>
<evidence type="ECO:0000256" key="2">
    <source>
        <dbReference type="SAM" id="Phobius"/>
    </source>
</evidence>
<keyword evidence="2" id="KW-0472">Membrane</keyword>
<dbReference type="PROSITE" id="PS50835">
    <property type="entry name" value="IG_LIKE"/>
    <property type="match status" value="1"/>
</dbReference>
<keyword evidence="2" id="KW-0812">Transmembrane</keyword>
<dbReference type="EMBL" id="JBCEZU010000034">
    <property type="protein sequence ID" value="KAK9537749.1"/>
    <property type="molecule type" value="Genomic_DNA"/>
</dbReference>
<dbReference type="AlphaFoldDB" id="A0AAW1FSE5"/>
<evidence type="ECO:0000313" key="4">
    <source>
        <dbReference type="EMBL" id="KAK9537749.1"/>
    </source>
</evidence>
<name>A0AAW1FSE5_ZOAVI</name>
<reference evidence="4 5" key="1">
    <citation type="journal article" date="2024" name="Genome Biol. Evol.">
        <title>Chromosome-level genome assembly of the viviparous eelpout Zoarces viviparus.</title>
        <authorList>
            <person name="Fuhrmann N."/>
            <person name="Brasseur M.V."/>
            <person name="Bakowski C.E."/>
            <person name="Podsiadlowski L."/>
            <person name="Prost S."/>
            <person name="Krehenwinkel H."/>
            <person name="Mayer C."/>
        </authorList>
    </citation>
    <scope>NUCLEOTIDE SEQUENCE [LARGE SCALE GENOMIC DNA]</scope>
    <source>
        <strain evidence="4">NO-MEL_2022_Ind0_liver</strain>
    </source>
</reference>
<dbReference type="InterPro" id="IPR007110">
    <property type="entry name" value="Ig-like_dom"/>
</dbReference>
<dbReference type="SUPFAM" id="SSF48726">
    <property type="entry name" value="Immunoglobulin"/>
    <property type="match status" value="1"/>
</dbReference>
<keyword evidence="2" id="KW-1133">Transmembrane helix</keyword>
<feature type="transmembrane region" description="Helical" evidence="2">
    <location>
        <begin position="12"/>
        <end position="30"/>
    </location>
</feature>
<dbReference type="InterPro" id="IPR003599">
    <property type="entry name" value="Ig_sub"/>
</dbReference>
<feature type="domain" description="Ig-like" evidence="3">
    <location>
        <begin position="35"/>
        <end position="140"/>
    </location>
</feature>
<accession>A0AAW1FSE5</accession>
<dbReference type="InterPro" id="IPR039257">
    <property type="entry name" value="BTLA"/>
</dbReference>
<feature type="transmembrane region" description="Helical" evidence="2">
    <location>
        <begin position="176"/>
        <end position="198"/>
    </location>
</feature>